<dbReference type="Proteomes" id="UP000219338">
    <property type="component" value="Unassembled WGS sequence"/>
</dbReference>
<dbReference type="OMA" id="VGWERVI"/>
<evidence type="ECO:0008006" key="4">
    <source>
        <dbReference type="Google" id="ProtNLM"/>
    </source>
</evidence>
<evidence type="ECO:0000256" key="1">
    <source>
        <dbReference type="SAM" id="MobiDB-lite"/>
    </source>
</evidence>
<proteinExistence type="predicted"/>
<keyword evidence="3" id="KW-1185">Reference proteome</keyword>
<dbReference type="AlphaFoldDB" id="A0A284S2L6"/>
<feature type="region of interest" description="Disordered" evidence="1">
    <location>
        <begin position="1"/>
        <end position="38"/>
    </location>
</feature>
<sequence length="675" mass="75887">MERGGAAENGSRQASQPFSARVDQDSHLGLQPNSTRNSDATLLEENTFPLSTPSTVYSSEGLKMGIALYTALYQWILGGMMSIGNHIRSRFVFLTAWSPAECDKNNTSEHQFYLRGCWSRLVARLHPSIVDLESDDDGLRPPRDLPEVTISAFNETGRAESSIPIPLQRAYTGTKPAISSRLANTPCTTLGIQGLLDQLNITLGTSHTLHTPTLSSLLSDCLTNNYDFGTAYGRLRPVWYTTRDWSTTRDLEEQDRELRRRALAGNRIINPWLPPRRVWDLYSNRVVPWWITDVDGKLRWPQPISHAWVDEKERADVWTPINGYGWPVPVPKESDLNLIRIEMLNPGLEYAWLDVLCLRQVGGPGEDVRAEEWKLDVPMIGAVYRATRVVLYLNGLGRPLTLKEGDLDSDRSWFRRAWTVQEVGWERVIAGDTLDGPLQAKPIDNARNYQTEFLTKFHKHLQSVHNIPRQGVFAVLKSMQSRVSTNPVDKVAGLACFLGSKTIPAYYESQSLEEAWAALVNSMDMGLRGVLFAWFPEPGDAGTKWRPSWNQVMRVPLDGGYTFGVDVYSEGDDNWCTVDCIEGGLILDGGSQCGELIVRDGDGVDRGFKIMVTHKYPIPEGMCTLICPDSGNCLVVGRTLPGNRFEKVSVVKLTEEEGRRLWDLNITEKRRYILV</sequence>
<evidence type="ECO:0000313" key="2">
    <source>
        <dbReference type="EMBL" id="SJL15262.1"/>
    </source>
</evidence>
<accession>A0A284S2L6</accession>
<gene>
    <name evidence="2" type="ORF">ARMOST_18752</name>
</gene>
<name>A0A284S2L6_ARMOS</name>
<evidence type="ECO:0000313" key="3">
    <source>
        <dbReference type="Proteomes" id="UP000219338"/>
    </source>
</evidence>
<dbReference type="EMBL" id="FUEG01000027">
    <property type="protein sequence ID" value="SJL15262.1"/>
    <property type="molecule type" value="Genomic_DNA"/>
</dbReference>
<dbReference type="OrthoDB" id="2899237at2759"/>
<reference evidence="3" key="1">
    <citation type="journal article" date="2017" name="Nat. Ecol. Evol.">
        <title>Genome expansion and lineage-specific genetic innovations in the forest pathogenic fungi Armillaria.</title>
        <authorList>
            <person name="Sipos G."/>
            <person name="Prasanna A.N."/>
            <person name="Walter M.C."/>
            <person name="O'Connor E."/>
            <person name="Balint B."/>
            <person name="Krizsan K."/>
            <person name="Kiss B."/>
            <person name="Hess J."/>
            <person name="Varga T."/>
            <person name="Slot J."/>
            <person name="Riley R."/>
            <person name="Boka B."/>
            <person name="Rigling D."/>
            <person name="Barry K."/>
            <person name="Lee J."/>
            <person name="Mihaltcheva S."/>
            <person name="LaButti K."/>
            <person name="Lipzen A."/>
            <person name="Waldron R."/>
            <person name="Moloney N.M."/>
            <person name="Sperisen C."/>
            <person name="Kredics L."/>
            <person name="Vagvoelgyi C."/>
            <person name="Patrignani A."/>
            <person name="Fitzpatrick D."/>
            <person name="Nagy I."/>
            <person name="Doyle S."/>
            <person name="Anderson J.B."/>
            <person name="Grigoriev I.V."/>
            <person name="Gueldener U."/>
            <person name="Muensterkoetter M."/>
            <person name="Nagy L.G."/>
        </authorList>
    </citation>
    <scope>NUCLEOTIDE SEQUENCE [LARGE SCALE GENOMIC DNA]</scope>
    <source>
        <strain evidence="3">C18/9</strain>
    </source>
</reference>
<organism evidence="2 3">
    <name type="scientific">Armillaria ostoyae</name>
    <name type="common">Armillaria root rot fungus</name>
    <dbReference type="NCBI Taxonomy" id="47428"/>
    <lineage>
        <taxon>Eukaryota</taxon>
        <taxon>Fungi</taxon>
        <taxon>Dikarya</taxon>
        <taxon>Basidiomycota</taxon>
        <taxon>Agaricomycotina</taxon>
        <taxon>Agaricomycetes</taxon>
        <taxon>Agaricomycetidae</taxon>
        <taxon>Agaricales</taxon>
        <taxon>Marasmiineae</taxon>
        <taxon>Physalacriaceae</taxon>
        <taxon>Armillaria</taxon>
    </lineage>
</organism>
<protein>
    <recommendedName>
        <fullName evidence="4">Heterokaryon incompatibility domain-containing protein</fullName>
    </recommendedName>
</protein>